<feature type="signal peptide" evidence="1">
    <location>
        <begin position="1"/>
        <end position="34"/>
    </location>
</feature>
<feature type="chain" id="PRO_5046865039" description="DUF3089 domain-containing protein" evidence="1">
    <location>
        <begin position="35"/>
        <end position="391"/>
    </location>
</feature>
<protein>
    <recommendedName>
        <fullName evidence="4">DUF3089 domain-containing protein</fullName>
    </recommendedName>
</protein>
<dbReference type="Proteomes" id="UP001232163">
    <property type="component" value="Unassembled WGS sequence"/>
</dbReference>
<evidence type="ECO:0000256" key="1">
    <source>
        <dbReference type="SAM" id="SignalP"/>
    </source>
</evidence>
<dbReference type="EMBL" id="JAURUR010000016">
    <property type="protein sequence ID" value="MDP9765880.1"/>
    <property type="molecule type" value="Genomic_DNA"/>
</dbReference>
<gene>
    <name evidence="2" type="ORF">QO006_003338</name>
</gene>
<dbReference type="SUPFAM" id="SSF53474">
    <property type="entry name" value="alpha/beta-Hydrolases"/>
    <property type="match status" value="1"/>
</dbReference>
<evidence type="ECO:0008006" key="4">
    <source>
        <dbReference type="Google" id="ProtNLM"/>
    </source>
</evidence>
<dbReference type="RefSeq" id="WP_307468447.1">
    <property type="nucleotide sequence ID" value="NZ_JAURUR010000016.1"/>
</dbReference>
<dbReference type="PROSITE" id="PS51257">
    <property type="entry name" value="PROKAR_LIPOPROTEIN"/>
    <property type="match status" value="1"/>
</dbReference>
<sequence length="391" mass="41585">MPPASPRSRRFRLPLVLGAALLLAACAPVSTAPADYSPGGAWLCHPARADDCDTDLSATRIAPDGTLTREAWRADPAAPVDCFYVYPTASWDLTRNADLIPDERSERPLARQQAAPFGRVCRVFAPMYRQVPVAALVGLARQPERELAYADVRAAWGAFRQQAGERPFVLIGHSQGAAHLIRLIREEIDGQEVQGRMLSALLLGMPVGVPAGQDVGGTFRSVPLCRAGGQTGCVITYASFRADAPPVGGPFTRPDTPGLVSACVNPAALAGGPADLTPYFRTTRTFPVLGPVQRDPGPWVQGAAVPTPYVTLPGFLRAECVQDRAGAGYLSVTVRADPADPRTDTLGGEVNIAGVDLPGWGLHLVDVDLALGDLIRVVQTQTRAYFARPGR</sequence>
<name>A0ABT9MH25_9DEIO</name>
<keyword evidence="1" id="KW-0732">Signal</keyword>
<dbReference type="InterPro" id="IPR021440">
    <property type="entry name" value="DUF3089"/>
</dbReference>
<evidence type="ECO:0000313" key="2">
    <source>
        <dbReference type="EMBL" id="MDP9765880.1"/>
    </source>
</evidence>
<dbReference type="Pfam" id="PF11288">
    <property type="entry name" value="DUF3089"/>
    <property type="match status" value="1"/>
</dbReference>
<accession>A0ABT9MH25</accession>
<keyword evidence="3" id="KW-1185">Reference proteome</keyword>
<comment type="caution">
    <text evidence="2">The sequence shown here is derived from an EMBL/GenBank/DDBJ whole genome shotgun (WGS) entry which is preliminary data.</text>
</comment>
<organism evidence="2 3">
    <name type="scientific">Deinococcus enclensis</name>
    <dbReference type="NCBI Taxonomy" id="1049582"/>
    <lineage>
        <taxon>Bacteria</taxon>
        <taxon>Thermotogati</taxon>
        <taxon>Deinococcota</taxon>
        <taxon>Deinococci</taxon>
        <taxon>Deinococcales</taxon>
        <taxon>Deinococcaceae</taxon>
        <taxon>Deinococcus</taxon>
    </lineage>
</organism>
<proteinExistence type="predicted"/>
<dbReference type="Gene3D" id="3.40.50.1820">
    <property type="entry name" value="alpha/beta hydrolase"/>
    <property type="match status" value="1"/>
</dbReference>
<evidence type="ECO:0000313" key="3">
    <source>
        <dbReference type="Proteomes" id="UP001232163"/>
    </source>
</evidence>
<dbReference type="InterPro" id="IPR029058">
    <property type="entry name" value="AB_hydrolase_fold"/>
</dbReference>
<reference evidence="2 3" key="1">
    <citation type="submission" date="2023-07" db="EMBL/GenBank/DDBJ databases">
        <title>Genomic Encyclopedia of Type Strains, Phase IV (KMG-IV): sequencing the most valuable type-strain genomes for metagenomic binning, comparative biology and taxonomic classification.</title>
        <authorList>
            <person name="Goeker M."/>
        </authorList>
    </citation>
    <scope>NUCLEOTIDE SEQUENCE [LARGE SCALE GENOMIC DNA]</scope>
    <source>
        <strain evidence="2 3">NIO-1023</strain>
    </source>
</reference>